<dbReference type="PANTHER" id="PTHR23150">
    <property type="entry name" value="SULFATASE MODIFYING FACTOR 1, 2"/>
    <property type="match status" value="1"/>
</dbReference>
<organism evidence="2 3">
    <name type="scientific">Roseivirga ehrenbergii (strain DSM 102268 / JCM 13514 / KCTC 12282 / NCIMB 14502 / KMM 6017)</name>
    <dbReference type="NCBI Taxonomy" id="279360"/>
    <lineage>
        <taxon>Bacteria</taxon>
        <taxon>Pseudomonadati</taxon>
        <taxon>Bacteroidota</taxon>
        <taxon>Cytophagia</taxon>
        <taxon>Cytophagales</taxon>
        <taxon>Roseivirgaceae</taxon>
        <taxon>Roseivirga</taxon>
    </lineage>
</organism>
<dbReference type="PROSITE" id="PS51257">
    <property type="entry name" value="PROKAR_LIPOPROTEIN"/>
    <property type="match status" value="1"/>
</dbReference>
<dbReference type="InterPro" id="IPR016187">
    <property type="entry name" value="CTDL_fold"/>
</dbReference>
<dbReference type="SUPFAM" id="SSF56436">
    <property type="entry name" value="C-type lectin-like"/>
    <property type="match status" value="1"/>
</dbReference>
<sequence>MMKKSKTYSLLTSYFIYVTIIMGCSSPEYIQPPEGMQYIPKGKSIPAFFMDTSPVTVAQFRAFVEATEYVTEAEKFGNSGVFTIEQNWFLEEGADWQYPQGANAEKANDDHPVTQVSYNDALAYANWAGKRLPSQAEWQHAAKDADDINTIYNWGDQLVVEGKYMANTWQGSFPFVNLNKDGFALTSPVGAFGKTKLGLTDMAGNVWEWTSDWLIPYGVKPENFVPNQTSQKILRGGSFLCEPSFCHGYQITGTSESTPETSLMHTGFRCVKDI</sequence>
<dbReference type="STRING" id="279360.MB14_13975"/>
<protein>
    <recommendedName>
        <fullName evidence="1">Sulfatase-modifying factor enzyme-like domain-containing protein</fullName>
    </recommendedName>
</protein>
<evidence type="ECO:0000313" key="2">
    <source>
        <dbReference type="EMBL" id="KYG81686.1"/>
    </source>
</evidence>
<dbReference type="Proteomes" id="UP000075583">
    <property type="component" value="Unassembled WGS sequence"/>
</dbReference>
<name>A0A150XSM0_ROSEK</name>
<evidence type="ECO:0000313" key="3">
    <source>
        <dbReference type="Proteomes" id="UP000075583"/>
    </source>
</evidence>
<feature type="domain" description="Sulfatase-modifying factor enzyme-like" evidence="1">
    <location>
        <begin position="41"/>
        <end position="272"/>
    </location>
</feature>
<gene>
    <name evidence="2" type="ORF">MB14_13975</name>
</gene>
<comment type="caution">
    <text evidence="2">The sequence shown here is derived from an EMBL/GenBank/DDBJ whole genome shotgun (WGS) entry which is preliminary data.</text>
</comment>
<evidence type="ECO:0000259" key="1">
    <source>
        <dbReference type="Pfam" id="PF03781"/>
    </source>
</evidence>
<dbReference type="RefSeq" id="WP_084375951.1">
    <property type="nucleotide sequence ID" value="NZ_LQZQ01000002.1"/>
</dbReference>
<dbReference type="GO" id="GO:0120147">
    <property type="term" value="F:formylglycine-generating oxidase activity"/>
    <property type="evidence" value="ECO:0007669"/>
    <property type="project" value="TreeGrafter"/>
</dbReference>
<dbReference type="Gene3D" id="3.90.1580.10">
    <property type="entry name" value="paralog of FGE (formylglycine-generating enzyme)"/>
    <property type="match status" value="1"/>
</dbReference>
<dbReference type="OrthoDB" id="1491336at2"/>
<reference evidence="2" key="1">
    <citation type="submission" date="2016-01" db="EMBL/GenBank/DDBJ databases">
        <title>Genome sequencing of Roseivirga ehrenbergii KMM 6017.</title>
        <authorList>
            <person name="Selvaratnam C."/>
            <person name="Thevarajoo S."/>
            <person name="Goh K.M."/>
            <person name="Ee R."/>
            <person name="Chan K.-G."/>
            <person name="Chong C.S."/>
        </authorList>
    </citation>
    <scope>NUCLEOTIDE SEQUENCE [LARGE SCALE GENOMIC DNA]</scope>
    <source>
        <strain evidence="2">KMM 6017</strain>
    </source>
</reference>
<accession>A0A150XSM0</accession>
<proteinExistence type="predicted"/>
<dbReference type="AlphaFoldDB" id="A0A150XSM0"/>
<dbReference type="InterPro" id="IPR005532">
    <property type="entry name" value="SUMF_dom"/>
</dbReference>
<dbReference type="Pfam" id="PF03781">
    <property type="entry name" value="FGE-sulfatase"/>
    <property type="match status" value="1"/>
</dbReference>
<dbReference type="PANTHER" id="PTHR23150:SF19">
    <property type="entry name" value="FORMYLGLYCINE-GENERATING ENZYME"/>
    <property type="match status" value="1"/>
</dbReference>
<dbReference type="EMBL" id="LQZQ01000002">
    <property type="protein sequence ID" value="KYG81686.1"/>
    <property type="molecule type" value="Genomic_DNA"/>
</dbReference>
<keyword evidence="3" id="KW-1185">Reference proteome</keyword>
<dbReference type="InterPro" id="IPR051043">
    <property type="entry name" value="Sulfatase_Mod_Factor_Kinase"/>
</dbReference>
<dbReference type="InterPro" id="IPR042095">
    <property type="entry name" value="SUMF_sf"/>
</dbReference>